<dbReference type="EC" id="2.7.1.-" evidence="5"/>
<evidence type="ECO:0000256" key="2">
    <source>
        <dbReference type="ARBA" id="ARBA00022679"/>
    </source>
</evidence>
<evidence type="ECO:0000256" key="1">
    <source>
        <dbReference type="ARBA" id="ARBA00009836"/>
    </source>
</evidence>
<keyword evidence="3 5" id="KW-0520">NAD</keyword>
<comment type="similarity">
    <text evidence="1 5">Belongs to the KptA/TPT1 family.</text>
</comment>
<keyword evidence="2 5" id="KW-0808">Transferase</keyword>
<dbReference type="AlphaFoldDB" id="A0A4Y8PZ49"/>
<sequence>MLKQEEQTRLSKLMTKMLRHTPELFGLKLEAADGSCPVEELLAGLHRQRRWAAVTLNDVEEVVRTCPKQRFALEDGRIRARYGHSSERVAYTPGTPPAVLYHGTNTGAVAIIEREGLKPMGRQYVHLSEGLDFAVLAGERRGELVIVAVDTARAAAGGAVFYPAGHEVWLSDGVPADSLRRVVHD</sequence>
<dbReference type="GO" id="GO:0003950">
    <property type="term" value="F:NAD+ poly-ADP-ribosyltransferase activity"/>
    <property type="evidence" value="ECO:0007669"/>
    <property type="project" value="InterPro"/>
</dbReference>
<dbReference type="Gene3D" id="1.10.10.970">
    <property type="entry name" value="RNA 2'-phosphotransferase, Tpt1/KptA family, N-terminal domain"/>
    <property type="match status" value="1"/>
</dbReference>
<gene>
    <name evidence="5" type="primary">kptA</name>
    <name evidence="6" type="ORF">B5M42_17390</name>
</gene>
<dbReference type="InterPro" id="IPR042081">
    <property type="entry name" value="RNA_2'-PTrans_C"/>
</dbReference>
<dbReference type="GO" id="GO:0000215">
    <property type="term" value="F:tRNA 2'-phosphotransferase activity"/>
    <property type="evidence" value="ECO:0007669"/>
    <property type="project" value="TreeGrafter"/>
</dbReference>
<dbReference type="EMBL" id="MYFO01000025">
    <property type="protein sequence ID" value="TFE85524.1"/>
    <property type="molecule type" value="Genomic_DNA"/>
</dbReference>
<dbReference type="InterPro" id="IPR042080">
    <property type="entry name" value="RNA_2'-PTrans_N"/>
</dbReference>
<protein>
    <recommendedName>
        <fullName evidence="5">Probable RNA 2'-phosphotransferase</fullName>
        <ecNumber evidence="5">2.7.1.-</ecNumber>
    </recommendedName>
</protein>
<evidence type="ECO:0000256" key="3">
    <source>
        <dbReference type="ARBA" id="ARBA00023027"/>
    </source>
</evidence>
<dbReference type="Gene3D" id="3.20.170.30">
    <property type="match status" value="1"/>
</dbReference>
<dbReference type="PANTHER" id="PTHR12684:SF2">
    <property type="entry name" value="TRNA 2'-PHOSPHOTRANSFERASE 1"/>
    <property type="match status" value="1"/>
</dbReference>
<evidence type="ECO:0000256" key="4">
    <source>
        <dbReference type="ARBA" id="ARBA00025212"/>
    </source>
</evidence>
<evidence type="ECO:0000313" key="6">
    <source>
        <dbReference type="EMBL" id="TFE85524.1"/>
    </source>
</evidence>
<dbReference type="Pfam" id="PF01885">
    <property type="entry name" value="PTS_2-RNA"/>
    <property type="match status" value="1"/>
</dbReference>
<dbReference type="HAMAP" id="MF_00299">
    <property type="entry name" value="KptA"/>
    <property type="match status" value="1"/>
</dbReference>
<dbReference type="PANTHER" id="PTHR12684">
    <property type="entry name" value="PUTATIVE PHOSPHOTRANSFERASE"/>
    <property type="match status" value="1"/>
</dbReference>
<accession>A0A4Y8PZ49</accession>
<dbReference type="GO" id="GO:0006388">
    <property type="term" value="P:tRNA splicing, via endonucleolytic cleavage and ligation"/>
    <property type="evidence" value="ECO:0007669"/>
    <property type="project" value="UniProtKB-UniRule"/>
</dbReference>
<comment type="caution">
    <text evidence="6">The sequence shown here is derived from an EMBL/GenBank/DDBJ whole genome shotgun (WGS) entry which is preliminary data.</text>
</comment>
<dbReference type="SUPFAM" id="SSF56399">
    <property type="entry name" value="ADP-ribosylation"/>
    <property type="match status" value="1"/>
</dbReference>
<dbReference type="InterPro" id="IPR022928">
    <property type="entry name" value="RNA_2'-PTrans_KptA"/>
</dbReference>
<dbReference type="Proteomes" id="UP000298246">
    <property type="component" value="Unassembled WGS sequence"/>
</dbReference>
<evidence type="ECO:0000313" key="7">
    <source>
        <dbReference type="Proteomes" id="UP000298246"/>
    </source>
</evidence>
<name>A0A4Y8PZ49_9BACL</name>
<keyword evidence="7" id="KW-1185">Reference proteome</keyword>
<evidence type="ECO:0000256" key="5">
    <source>
        <dbReference type="HAMAP-Rule" id="MF_00299"/>
    </source>
</evidence>
<comment type="function">
    <text evidence="4 5">Removes the 2'-phosphate from RNA via an intermediate in which the phosphate is ADP-ribosylated by NAD followed by a presumed transesterification to release the RNA and generate ADP-ribose 1''-2''-cyclic phosphate (APPR&gt;P). May function as an ADP-ribosylase.</text>
</comment>
<dbReference type="OrthoDB" id="4537997at2"/>
<dbReference type="InterPro" id="IPR002745">
    <property type="entry name" value="Ptrans_KptA/Tpt1"/>
</dbReference>
<organism evidence="6 7">
    <name type="scientific">Paenibacillus athensensis</name>
    <dbReference type="NCBI Taxonomy" id="1967502"/>
    <lineage>
        <taxon>Bacteria</taxon>
        <taxon>Bacillati</taxon>
        <taxon>Bacillota</taxon>
        <taxon>Bacilli</taxon>
        <taxon>Bacillales</taxon>
        <taxon>Paenibacillaceae</taxon>
        <taxon>Paenibacillus</taxon>
    </lineage>
</organism>
<proteinExistence type="inferred from homology"/>
<reference evidence="6 7" key="1">
    <citation type="submission" date="2017-03" db="EMBL/GenBank/DDBJ databases">
        <title>Isolation of Levoglucosan Utilizing Bacteria.</title>
        <authorList>
            <person name="Arya A.S."/>
        </authorList>
    </citation>
    <scope>NUCLEOTIDE SEQUENCE [LARGE SCALE GENOMIC DNA]</scope>
    <source>
        <strain evidence="6 7">MEC069</strain>
    </source>
</reference>
<dbReference type="RefSeq" id="WP_134755077.1">
    <property type="nucleotide sequence ID" value="NZ_MYFO02000015.1"/>
</dbReference>